<evidence type="ECO:0000313" key="3">
    <source>
        <dbReference type="Proteomes" id="UP000318733"/>
    </source>
</evidence>
<gene>
    <name evidence="2" type="ORF">FO440_10265</name>
</gene>
<dbReference type="Proteomes" id="UP000318733">
    <property type="component" value="Unassembled WGS sequence"/>
</dbReference>
<keyword evidence="3" id="KW-1185">Reference proteome</keyword>
<proteinExistence type="predicted"/>
<accession>A0A556MX70</accession>
<reference evidence="2 3" key="1">
    <citation type="submission" date="2019-07" db="EMBL/GenBank/DDBJ databases">
        <authorList>
            <person name="Huq M.A."/>
        </authorList>
    </citation>
    <scope>NUCLEOTIDE SEQUENCE [LARGE SCALE GENOMIC DNA]</scope>
    <source>
        <strain evidence="2 3">MAH-19</strain>
    </source>
</reference>
<dbReference type="RefSeq" id="WP_144248095.1">
    <property type="nucleotide sequence ID" value="NZ_VLPK01000001.1"/>
</dbReference>
<feature type="signal peptide" evidence="1">
    <location>
        <begin position="1"/>
        <end position="23"/>
    </location>
</feature>
<keyword evidence="1" id="KW-0732">Signal</keyword>
<dbReference type="OrthoDB" id="978645at2"/>
<protein>
    <recommendedName>
        <fullName evidence="4">DUF3996 domain-containing protein</fullName>
    </recommendedName>
</protein>
<evidence type="ECO:0008006" key="4">
    <source>
        <dbReference type="Google" id="ProtNLM"/>
    </source>
</evidence>
<evidence type="ECO:0000256" key="1">
    <source>
        <dbReference type="SAM" id="SignalP"/>
    </source>
</evidence>
<dbReference type="AlphaFoldDB" id="A0A556MX70"/>
<sequence length="169" mass="18570">MKKTTYILFIAVSFLFIANRTKAQSQSADYKFAAGLKFGGYENGISGKYFMDDRISLEGLLGFRQNGVVITGLYEFNQEAFNVPALKFYYGFGAHIGSIGQGTYRTFNGNDRRYNNAQLLLGADGAIGLEYLIPDSPIAVSLDLNPRVELASGPFFDLAPGLGIKYAFK</sequence>
<comment type="caution">
    <text evidence="2">The sequence shown here is derived from an EMBL/GenBank/DDBJ whole genome shotgun (WGS) entry which is preliminary data.</text>
</comment>
<organism evidence="2 3">
    <name type="scientific">Mucilaginibacter corticis</name>
    <dbReference type="NCBI Taxonomy" id="2597670"/>
    <lineage>
        <taxon>Bacteria</taxon>
        <taxon>Pseudomonadati</taxon>
        <taxon>Bacteroidota</taxon>
        <taxon>Sphingobacteriia</taxon>
        <taxon>Sphingobacteriales</taxon>
        <taxon>Sphingobacteriaceae</taxon>
        <taxon>Mucilaginibacter</taxon>
    </lineage>
</organism>
<name>A0A556MX70_9SPHI</name>
<dbReference type="EMBL" id="VLPK01000001">
    <property type="protein sequence ID" value="TSJ44534.1"/>
    <property type="molecule type" value="Genomic_DNA"/>
</dbReference>
<feature type="chain" id="PRO_5021777405" description="DUF3996 domain-containing protein" evidence="1">
    <location>
        <begin position="24"/>
        <end position="169"/>
    </location>
</feature>
<evidence type="ECO:0000313" key="2">
    <source>
        <dbReference type="EMBL" id="TSJ44534.1"/>
    </source>
</evidence>